<keyword evidence="1" id="KW-0732">Signal</keyword>
<reference evidence="3 4" key="1">
    <citation type="submission" date="2023-10" db="EMBL/GenBank/DDBJ databases">
        <title>Development of a sustainable strategy for remediation of hydrocarbon-contaminated territories based on the waste exchange concept.</title>
        <authorList>
            <person name="Krivoruchko A."/>
        </authorList>
    </citation>
    <scope>NUCLEOTIDE SEQUENCE [LARGE SCALE GENOMIC DNA]</scope>
    <source>
        <strain evidence="3 4">IEGM 1236</strain>
    </source>
</reference>
<name>A0ABU4EZL5_WILMA</name>
<dbReference type="InterPro" id="IPR009045">
    <property type="entry name" value="Zn_M74/Hedgehog-like"/>
</dbReference>
<evidence type="ECO:0000313" key="3">
    <source>
        <dbReference type="EMBL" id="MDV7136704.1"/>
    </source>
</evidence>
<feature type="chain" id="PRO_5046825965" evidence="1">
    <location>
        <begin position="23"/>
        <end position="162"/>
    </location>
</feature>
<keyword evidence="4" id="KW-1185">Reference proteome</keyword>
<evidence type="ECO:0000256" key="1">
    <source>
        <dbReference type="SAM" id="SignalP"/>
    </source>
</evidence>
<evidence type="ECO:0000259" key="2">
    <source>
        <dbReference type="Pfam" id="PF13539"/>
    </source>
</evidence>
<dbReference type="Pfam" id="PF13539">
    <property type="entry name" value="Peptidase_M15_4"/>
    <property type="match status" value="1"/>
</dbReference>
<protein>
    <submittedName>
        <fullName evidence="3">M15 family metallopeptidase</fullName>
    </submittedName>
</protein>
<dbReference type="SUPFAM" id="SSF55166">
    <property type="entry name" value="Hedgehog/DD-peptidase"/>
    <property type="match status" value="1"/>
</dbReference>
<feature type="domain" description="Peptidase M15C" evidence="2">
    <location>
        <begin position="97"/>
        <end position="157"/>
    </location>
</feature>
<sequence length="162" mass="17094">MTGLAVVAAVAALSLGGGVAQASPETTMNGHPVIPLESTIQWNVEGTNFWTAPGDATTILHDFVSWFSSNIESLSDGGFDEWSWAEPELVGPTYASYSNHGSATAVDVNAQKHPQGERGTFSDAQASAIRAKVAQAGGRLVWGGDWADLPDETHFELAPLLR</sequence>
<dbReference type="RefSeq" id="WP_317714681.1">
    <property type="nucleotide sequence ID" value="NZ_JAWLUM010000005.1"/>
</dbReference>
<organism evidence="3 4">
    <name type="scientific">Williamsia marianensis</name>
    <dbReference type="NCBI Taxonomy" id="85044"/>
    <lineage>
        <taxon>Bacteria</taxon>
        <taxon>Bacillati</taxon>
        <taxon>Actinomycetota</taxon>
        <taxon>Actinomycetes</taxon>
        <taxon>Mycobacteriales</taxon>
        <taxon>Nocardiaceae</taxon>
        <taxon>Williamsia</taxon>
    </lineage>
</organism>
<proteinExistence type="predicted"/>
<dbReference type="Proteomes" id="UP001185792">
    <property type="component" value="Unassembled WGS sequence"/>
</dbReference>
<dbReference type="EMBL" id="JAWLUM010000005">
    <property type="protein sequence ID" value="MDV7136704.1"/>
    <property type="molecule type" value="Genomic_DNA"/>
</dbReference>
<comment type="caution">
    <text evidence="3">The sequence shown here is derived from an EMBL/GenBank/DDBJ whole genome shotgun (WGS) entry which is preliminary data.</text>
</comment>
<dbReference type="InterPro" id="IPR039561">
    <property type="entry name" value="Peptidase_M15C"/>
</dbReference>
<accession>A0ABU4EZL5</accession>
<dbReference type="Gene3D" id="3.30.1380.10">
    <property type="match status" value="1"/>
</dbReference>
<gene>
    <name evidence="3" type="ORF">R4198_23675</name>
</gene>
<evidence type="ECO:0000313" key="4">
    <source>
        <dbReference type="Proteomes" id="UP001185792"/>
    </source>
</evidence>
<feature type="signal peptide" evidence="1">
    <location>
        <begin position="1"/>
        <end position="22"/>
    </location>
</feature>